<sequence length="204" mass="22400">MNRCTLIIPDAGPFNSLWVADRLDLLLALDMPLVVVDAVYDELTSDPSYPKDRAVKAFIDANHPPFIAPTEIGEMEREKRRAGKKLKSNAGELAIVDFMSSDDGLRRYVSSGEPVALLFEDAAIRVINKPPHLHLLSTVALLRGLEKVGVIDSADAVIHDMTHPTKADRRPQDRRAFTDLPDGIDDPAAIGSTWVPASAVGRRR</sequence>
<evidence type="ECO:0000313" key="1">
    <source>
        <dbReference type="EMBL" id="QJE73240.1"/>
    </source>
</evidence>
<dbReference type="EMBL" id="CP051775">
    <property type="protein sequence ID" value="QJE73240.1"/>
    <property type="molecule type" value="Genomic_DNA"/>
</dbReference>
<name>A0A858R744_9PROT</name>
<evidence type="ECO:0000313" key="2">
    <source>
        <dbReference type="Proteomes" id="UP000501891"/>
    </source>
</evidence>
<proteinExistence type="predicted"/>
<dbReference type="Proteomes" id="UP000501891">
    <property type="component" value="Chromosome"/>
</dbReference>
<accession>A0A858R744</accession>
<dbReference type="AlphaFoldDB" id="A0A858R744"/>
<organism evidence="1 2">
    <name type="scientific">Aerophototrophica crusticola</name>
    <dbReference type="NCBI Taxonomy" id="1709002"/>
    <lineage>
        <taxon>Bacteria</taxon>
        <taxon>Pseudomonadati</taxon>
        <taxon>Pseudomonadota</taxon>
        <taxon>Alphaproteobacteria</taxon>
        <taxon>Rhodospirillales</taxon>
        <taxon>Rhodospirillaceae</taxon>
        <taxon>Aerophototrophica</taxon>
    </lineage>
</organism>
<keyword evidence="2" id="KW-1185">Reference proteome</keyword>
<dbReference type="KEGG" id="acru:HHL28_09185"/>
<protein>
    <submittedName>
        <fullName evidence="1">Uncharacterized protein</fullName>
    </submittedName>
</protein>
<reference evidence="1" key="1">
    <citation type="submission" date="2020-04" db="EMBL/GenBank/DDBJ databases">
        <title>A desert anoxygenic phototrophic bacterium fixes CO2 using RubisCO under aerobic conditions.</title>
        <authorList>
            <person name="Tang K."/>
        </authorList>
    </citation>
    <scope>NUCLEOTIDE SEQUENCE [LARGE SCALE GENOMIC DNA]</scope>
    <source>
        <strain evidence="1">MIMtkB3</strain>
    </source>
</reference>
<gene>
    <name evidence="1" type="ORF">HHL28_09185</name>
</gene>